<reference evidence="3 4" key="1">
    <citation type="submission" date="2019-02" db="EMBL/GenBank/DDBJ databases">
        <title>Deep-cultivation of Planctomycetes and their phenomic and genomic characterization uncovers novel biology.</title>
        <authorList>
            <person name="Wiegand S."/>
            <person name="Jogler M."/>
            <person name="Boedeker C."/>
            <person name="Pinto D."/>
            <person name="Vollmers J."/>
            <person name="Rivas-Marin E."/>
            <person name="Kohn T."/>
            <person name="Peeters S.H."/>
            <person name="Heuer A."/>
            <person name="Rast P."/>
            <person name="Oberbeckmann S."/>
            <person name="Bunk B."/>
            <person name="Jeske O."/>
            <person name="Meyerdierks A."/>
            <person name="Storesund J.E."/>
            <person name="Kallscheuer N."/>
            <person name="Luecker S."/>
            <person name="Lage O.M."/>
            <person name="Pohl T."/>
            <person name="Merkel B.J."/>
            <person name="Hornburger P."/>
            <person name="Mueller R.-W."/>
            <person name="Bruemmer F."/>
            <person name="Labrenz M."/>
            <person name="Spormann A.M."/>
            <person name="Op Den Camp H."/>
            <person name="Overmann J."/>
            <person name="Amann R."/>
            <person name="Jetten M.S.M."/>
            <person name="Mascher T."/>
            <person name="Medema M.H."/>
            <person name="Devos D.P."/>
            <person name="Kaster A.-K."/>
            <person name="Ovreas L."/>
            <person name="Rohde M."/>
            <person name="Galperin M.Y."/>
            <person name="Jogler C."/>
        </authorList>
    </citation>
    <scope>NUCLEOTIDE SEQUENCE [LARGE SCALE GENOMIC DNA]</scope>
    <source>
        <strain evidence="3 4">Pan54</strain>
    </source>
</reference>
<dbReference type="Proteomes" id="UP000316095">
    <property type="component" value="Unassembled WGS sequence"/>
</dbReference>
<evidence type="ECO:0000313" key="4">
    <source>
        <dbReference type="Proteomes" id="UP000316095"/>
    </source>
</evidence>
<dbReference type="Gene3D" id="3.40.50.20">
    <property type="match status" value="1"/>
</dbReference>
<dbReference type="Pfam" id="PF06230">
    <property type="entry name" value="LpxI_C"/>
    <property type="match status" value="1"/>
</dbReference>
<organism evidence="3 4">
    <name type="scientific">Rubinisphaera italica</name>
    <dbReference type="NCBI Taxonomy" id="2527969"/>
    <lineage>
        <taxon>Bacteria</taxon>
        <taxon>Pseudomonadati</taxon>
        <taxon>Planctomycetota</taxon>
        <taxon>Planctomycetia</taxon>
        <taxon>Planctomycetales</taxon>
        <taxon>Planctomycetaceae</taxon>
        <taxon>Rubinisphaera</taxon>
    </lineage>
</organism>
<evidence type="ECO:0008006" key="5">
    <source>
        <dbReference type="Google" id="ProtNLM"/>
    </source>
</evidence>
<keyword evidence="4" id="KW-1185">Reference proteome</keyword>
<evidence type="ECO:0000259" key="2">
    <source>
        <dbReference type="Pfam" id="PF17930"/>
    </source>
</evidence>
<dbReference type="InterPro" id="IPR010415">
    <property type="entry name" value="LpxI_C"/>
</dbReference>
<gene>
    <name evidence="3" type="ORF">Pan54_43730</name>
</gene>
<dbReference type="PANTHER" id="PTHR39962">
    <property type="entry name" value="BLL4848 PROTEIN"/>
    <property type="match status" value="1"/>
</dbReference>
<protein>
    <recommendedName>
        <fullName evidence="5">UDP-2,3-diacylglucosamine pyrophosphatase LpxI</fullName>
    </recommendedName>
</protein>
<comment type="caution">
    <text evidence="3">The sequence shown here is derived from an EMBL/GenBank/DDBJ whole genome shotgun (WGS) entry which is preliminary data.</text>
</comment>
<dbReference type="Gene3D" id="3.40.140.80">
    <property type="match status" value="1"/>
</dbReference>
<name>A0A5C5XM33_9PLAN</name>
<accession>A0A5C5XM33</accession>
<feature type="domain" description="LpxI C-terminal" evidence="1">
    <location>
        <begin position="162"/>
        <end position="291"/>
    </location>
</feature>
<evidence type="ECO:0000313" key="3">
    <source>
        <dbReference type="EMBL" id="TWT63619.1"/>
    </source>
</evidence>
<dbReference type="InterPro" id="IPR043167">
    <property type="entry name" value="LpxI_C_sf"/>
</dbReference>
<dbReference type="Pfam" id="PF17930">
    <property type="entry name" value="LpxI_N"/>
    <property type="match status" value="1"/>
</dbReference>
<feature type="domain" description="LpxI N-terminal" evidence="2">
    <location>
        <begin position="22"/>
        <end position="158"/>
    </location>
</feature>
<dbReference type="InterPro" id="IPR041255">
    <property type="entry name" value="LpxI_N"/>
</dbReference>
<proteinExistence type="predicted"/>
<sequence length="304" mass="33923">MADIIPLRHFEAGQQTPPPGTKVGLLSGAGRFPIVFAQAAQKQGYELHGLGVAGMVPDELVDYCHNYSTVPLARIGQAIRWFKRNQVDHVVMAGKIEKTVLFQSNRLWRLMPDLRTMHMWLRYASDNKKDDTILLAVIREFERDRIHFASALDFCPELLVQHGFLTRRKPTTSQWKDICFGWEMAKEMGRLDIGQTVIVNDTAVIAVEAIEGTDKAILRAGELCKRGGFTVVKVSKPQQDYRFDVPTIGVQTLRSMQEAGGRVLAVEAGQTIIIDEPEVLELADKLGIAIVSLNAEEAQLRVAC</sequence>
<dbReference type="PANTHER" id="PTHR39962:SF1">
    <property type="entry name" value="LPXI FAMILY PROTEIN"/>
    <property type="match status" value="1"/>
</dbReference>
<dbReference type="RefSeq" id="WP_146505353.1">
    <property type="nucleotide sequence ID" value="NZ_SJPG01000001.1"/>
</dbReference>
<evidence type="ECO:0000259" key="1">
    <source>
        <dbReference type="Pfam" id="PF06230"/>
    </source>
</evidence>
<dbReference type="InterPro" id="IPR053174">
    <property type="entry name" value="LpxI"/>
</dbReference>
<dbReference type="EMBL" id="SJPG01000001">
    <property type="protein sequence ID" value="TWT63619.1"/>
    <property type="molecule type" value="Genomic_DNA"/>
</dbReference>
<dbReference type="OrthoDB" id="9789836at2"/>
<dbReference type="AlphaFoldDB" id="A0A5C5XM33"/>